<dbReference type="Pfam" id="PF03064">
    <property type="entry name" value="U79_P34"/>
    <property type="match status" value="1"/>
</dbReference>
<organism evidence="5">
    <name type="scientific">Panine betaherpesvirus 2</name>
    <name type="common">Chimpanzee cytomegalovirus</name>
    <dbReference type="NCBI Taxonomy" id="188763"/>
    <lineage>
        <taxon>Viruses</taxon>
        <taxon>Duplodnaviria</taxon>
        <taxon>Heunggongvirae</taxon>
        <taxon>Peploviricota</taxon>
        <taxon>Herviviricetes</taxon>
        <taxon>Herpesvirales</taxon>
        <taxon>Orthoherpesviridae</taxon>
        <taxon>Betaherpesvirinae</taxon>
        <taxon>Cytomegalovirus</taxon>
        <taxon>Cytomegalovirus paninebeta2</taxon>
    </lineage>
</organism>
<feature type="compositionally biased region" description="Basic and acidic residues" evidence="4">
    <location>
        <begin position="196"/>
        <end position="210"/>
    </location>
</feature>
<feature type="region of interest" description="Disordered" evidence="4">
    <location>
        <begin position="341"/>
        <end position="458"/>
    </location>
</feature>
<dbReference type="EMBL" id="MZ151943">
    <property type="protein sequence ID" value="QXV67855.1"/>
    <property type="molecule type" value="Genomic_DNA"/>
</dbReference>
<feature type="compositionally biased region" description="Gly residues" evidence="4">
    <location>
        <begin position="169"/>
        <end position="194"/>
    </location>
</feature>
<feature type="compositionally biased region" description="Pro residues" evidence="4">
    <location>
        <begin position="409"/>
        <end position="439"/>
    </location>
</feature>
<evidence type="ECO:0000256" key="2">
    <source>
        <dbReference type="ARBA" id="ARBA00006651"/>
    </source>
</evidence>
<evidence type="ECO:0000313" key="5">
    <source>
        <dbReference type="EMBL" id="QXV67855.1"/>
    </source>
</evidence>
<reference evidence="5" key="1">
    <citation type="submission" date="2021-05" db="EMBL/GenBank/DDBJ databases">
        <title>Cloning and multi-omic analysis of chimpanzee cytomegalovirus: a resource for comparative functional genomics.</title>
        <authorList>
            <person name="Phan Q.V."/>
        </authorList>
    </citation>
    <scope>NUCLEOTIDE SEQUENCE</scope>
    <source>
        <strain evidence="5">Heberling</strain>
    </source>
</reference>
<comment type="similarity">
    <text evidence="2">Belongs to the herpesviridae U79/UL112 family.</text>
</comment>
<feature type="compositionally biased region" description="Gly residues" evidence="4">
    <location>
        <begin position="291"/>
        <end position="304"/>
    </location>
</feature>
<dbReference type="OrthoDB" id="23688at10239"/>
<feature type="compositionally biased region" description="Low complexity" evidence="4">
    <location>
        <begin position="378"/>
        <end position="408"/>
    </location>
</feature>
<name>A0A8F7K8U5_9BETA</name>
<dbReference type="GO" id="GO:0042025">
    <property type="term" value="C:host cell nucleus"/>
    <property type="evidence" value="ECO:0007669"/>
    <property type="project" value="UniProtKB-SubCell"/>
</dbReference>
<accession>A0A8F7K8U5</accession>
<proteinExistence type="inferred from homology"/>
<evidence type="ECO:0000256" key="1">
    <source>
        <dbReference type="ARBA" id="ARBA00004147"/>
    </source>
</evidence>
<feature type="region of interest" description="Disordered" evidence="4">
    <location>
        <begin position="169"/>
        <end position="304"/>
    </location>
</feature>
<keyword evidence="3" id="KW-1048">Host nucleus</keyword>
<comment type="subcellular location">
    <subcellularLocation>
        <location evidence="1">Host nucleus</location>
    </subcellularLocation>
</comment>
<feature type="compositionally biased region" description="Basic and acidic residues" evidence="4">
    <location>
        <begin position="231"/>
        <end position="246"/>
    </location>
</feature>
<dbReference type="InterPro" id="IPR004138">
    <property type="entry name" value="U79_P34"/>
</dbReference>
<gene>
    <name evidence="5" type="primary">UL112</name>
    <name evidence="5" type="ORF">CCMVgp095</name>
</gene>
<evidence type="ECO:0000256" key="3">
    <source>
        <dbReference type="ARBA" id="ARBA00022562"/>
    </source>
</evidence>
<protein>
    <submittedName>
        <fullName evidence="5">UL112.2</fullName>
    </submittedName>
</protein>
<evidence type="ECO:0000256" key="4">
    <source>
        <dbReference type="SAM" id="MobiDB-lite"/>
    </source>
</evidence>
<sequence>MDPQTTVVRKYWNFTNPNRILHQSVNHSFDVRQFIFDTARVVDCVDGEGKVMHLTKGWLCATIVQNGEPAAGSKTQQGFMSIDITGDGDLKENLFVRGGIVSNKSVSSVVGTGGPNESALLTMICENGSLQVTYVRHYVKSHAEAGPSSGASATTTAASSGICLPSSLSGGGSNNSGSGHGGGGGSGSSSGGLGLADEHQRRARQEQRHEERRKKSSSSGGNPDPANGMLRDPRLMNRQKERRPENDGCSPLRDAKRQKMMATQPSQHHHHHESKSGANGGHEAESCVGMSGAGGNSGAHGGGNNGSGATTAGLNRMLPLDGGVTSEAVAFLNYSANNATEAGADESCRRRGPPLLDSHRSSSHNNSSSSHSRHASRRQLLPPQRPPATVTPTTTVASTTTPPLVLAAPPRPRPSRSPLPPPQPSPSPPQLSPPPPLPDPDSQQRQRLFLSPPVLARQ</sequence>